<dbReference type="InterPro" id="IPR003594">
    <property type="entry name" value="HATPase_dom"/>
</dbReference>
<evidence type="ECO:0000259" key="12">
    <source>
        <dbReference type="PROSITE" id="PS50851"/>
    </source>
</evidence>
<dbReference type="SUPFAM" id="SSF47226">
    <property type="entry name" value="Histidine-containing phosphotransfer domain, HPT domain"/>
    <property type="match status" value="1"/>
</dbReference>
<dbReference type="PANTHER" id="PTHR43395">
    <property type="entry name" value="SENSOR HISTIDINE KINASE CHEA"/>
    <property type="match status" value="1"/>
</dbReference>
<organism evidence="14 15">
    <name type="scientific">Thalassolituus maritimus</name>
    <dbReference type="NCBI Taxonomy" id="484498"/>
    <lineage>
        <taxon>Bacteria</taxon>
        <taxon>Pseudomonadati</taxon>
        <taxon>Pseudomonadota</taxon>
        <taxon>Gammaproteobacteria</taxon>
        <taxon>Oceanospirillales</taxon>
        <taxon>Oceanospirillaceae</taxon>
        <taxon>Thalassolituus</taxon>
    </lineage>
</organism>
<dbReference type="InterPro" id="IPR036097">
    <property type="entry name" value="HisK_dim/P_sf"/>
</dbReference>
<dbReference type="PANTHER" id="PTHR43395:SF1">
    <property type="entry name" value="CHEMOTAXIS PROTEIN CHEA"/>
    <property type="match status" value="1"/>
</dbReference>
<dbReference type="AlphaFoldDB" id="A0A1N7LY23"/>
<evidence type="ECO:0000256" key="6">
    <source>
        <dbReference type="ARBA" id="ARBA00022777"/>
    </source>
</evidence>
<feature type="domain" description="CheW-like" evidence="12">
    <location>
        <begin position="884"/>
        <end position="1015"/>
    </location>
</feature>
<evidence type="ECO:0000256" key="8">
    <source>
        <dbReference type="ARBA" id="ARBA00035100"/>
    </source>
</evidence>
<evidence type="ECO:0000256" key="10">
    <source>
        <dbReference type="SAM" id="MobiDB-lite"/>
    </source>
</evidence>
<protein>
    <recommendedName>
        <fullName evidence="3">Chemotaxis protein CheA</fullName>
        <ecNumber evidence="2">2.7.13.3</ecNumber>
    </recommendedName>
</protein>
<dbReference type="STRING" id="484498.SAMN05421686_104291"/>
<comment type="catalytic activity">
    <reaction evidence="1">
        <text>ATP + protein L-histidine = ADP + protein N-phospho-L-histidine.</text>
        <dbReference type="EC" id="2.7.13.3"/>
    </reaction>
</comment>
<dbReference type="GO" id="GO:0005737">
    <property type="term" value="C:cytoplasm"/>
    <property type="evidence" value="ECO:0007669"/>
    <property type="project" value="InterPro"/>
</dbReference>
<dbReference type="Gene3D" id="2.30.30.40">
    <property type="entry name" value="SH3 Domains"/>
    <property type="match status" value="1"/>
</dbReference>
<keyword evidence="4 9" id="KW-0597">Phosphoprotein</keyword>
<dbReference type="CDD" id="cd16916">
    <property type="entry name" value="HATPase_CheA-like"/>
    <property type="match status" value="1"/>
</dbReference>
<evidence type="ECO:0000256" key="3">
    <source>
        <dbReference type="ARBA" id="ARBA00021495"/>
    </source>
</evidence>
<dbReference type="InterPro" id="IPR036890">
    <property type="entry name" value="HATPase_C_sf"/>
</dbReference>
<dbReference type="FunFam" id="3.30.565.10:FF:000016">
    <property type="entry name" value="Chemotaxis protein CheA, putative"/>
    <property type="match status" value="1"/>
</dbReference>
<feature type="modified residue" description="Phosphohistidine" evidence="9">
    <location>
        <position position="44"/>
    </location>
</feature>
<evidence type="ECO:0000256" key="4">
    <source>
        <dbReference type="ARBA" id="ARBA00022553"/>
    </source>
</evidence>
<name>A0A1N7LY23_9GAMM</name>
<evidence type="ECO:0000259" key="11">
    <source>
        <dbReference type="PROSITE" id="PS50109"/>
    </source>
</evidence>
<feature type="region of interest" description="Disordered" evidence="10">
    <location>
        <begin position="382"/>
        <end position="420"/>
    </location>
</feature>
<keyword evidence="5" id="KW-0808">Transferase</keyword>
<feature type="domain" description="Histidine kinase" evidence="11">
    <location>
        <begin position="637"/>
        <end position="882"/>
    </location>
</feature>
<dbReference type="InterPro" id="IPR008207">
    <property type="entry name" value="Sig_transdc_His_kin_Hpt_dom"/>
</dbReference>
<dbReference type="SMART" id="SM00073">
    <property type="entry name" value="HPT"/>
    <property type="match status" value="1"/>
</dbReference>
<evidence type="ECO:0000256" key="9">
    <source>
        <dbReference type="PROSITE-ProRule" id="PRU00110"/>
    </source>
</evidence>
<dbReference type="EC" id="2.7.13.3" evidence="2"/>
<dbReference type="RefSeq" id="WP_076515130.1">
    <property type="nucleotide sequence ID" value="NZ_FTOH01000004.1"/>
</dbReference>
<dbReference type="PROSITE" id="PS50851">
    <property type="entry name" value="CHEW"/>
    <property type="match status" value="1"/>
</dbReference>
<evidence type="ECO:0000256" key="5">
    <source>
        <dbReference type="ARBA" id="ARBA00022679"/>
    </source>
</evidence>
<keyword evidence="6" id="KW-0418">Kinase</keyword>
<dbReference type="SUPFAM" id="SSF55874">
    <property type="entry name" value="ATPase domain of HSP90 chaperone/DNA topoisomerase II/histidine kinase"/>
    <property type="match status" value="1"/>
</dbReference>
<feature type="domain" description="HPt" evidence="13">
    <location>
        <begin position="1"/>
        <end position="101"/>
    </location>
</feature>
<dbReference type="EMBL" id="FTOH01000004">
    <property type="protein sequence ID" value="SIS78733.1"/>
    <property type="molecule type" value="Genomic_DNA"/>
</dbReference>
<evidence type="ECO:0000259" key="13">
    <source>
        <dbReference type="PROSITE" id="PS50894"/>
    </source>
</evidence>
<dbReference type="CDD" id="cd00088">
    <property type="entry name" value="HPT"/>
    <property type="match status" value="1"/>
</dbReference>
<dbReference type="InterPro" id="IPR002545">
    <property type="entry name" value="CheW-lke_dom"/>
</dbReference>
<feature type="region of interest" description="Disordered" evidence="10">
    <location>
        <begin position="516"/>
        <end position="629"/>
    </location>
</feature>
<dbReference type="InterPro" id="IPR037006">
    <property type="entry name" value="CheA-like_homodim_sf"/>
</dbReference>
<dbReference type="InterPro" id="IPR036641">
    <property type="entry name" value="HPT_dom_sf"/>
</dbReference>
<dbReference type="PRINTS" id="PR00344">
    <property type="entry name" value="BCTRLSENSOR"/>
</dbReference>
<evidence type="ECO:0000256" key="2">
    <source>
        <dbReference type="ARBA" id="ARBA00012438"/>
    </source>
</evidence>
<dbReference type="Gene3D" id="1.20.120.160">
    <property type="entry name" value="HPT domain"/>
    <property type="match status" value="1"/>
</dbReference>
<keyword evidence="7" id="KW-0902">Two-component regulatory system</keyword>
<dbReference type="Pfam" id="PF01627">
    <property type="entry name" value="Hpt"/>
    <property type="match status" value="1"/>
</dbReference>
<evidence type="ECO:0000256" key="7">
    <source>
        <dbReference type="ARBA" id="ARBA00023012"/>
    </source>
</evidence>
<feature type="compositionally biased region" description="Basic residues" evidence="10">
    <location>
        <begin position="149"/>
        <end position="161"/>
    </location>
</feature>
<dbReference type="PROSITE" id="PS50109">
    <property type="entry name" value="HIS_KIN"/>
    <property type="match status" value="1"/>
</dbReference>
<dbReference type="PROSITE" id="PS50894">
    <property type="entry name" value="HPT"/>
    <property type="match status" value="1"/>
</dbReference>
<keyword evidence="15" id="KW-1185">Reference proteome</keyword>
<sequence>MSPLLQQFVSETRDLLQSISEQLLEVEKADDKQTTLNELFRIVHTLKGNTGLFEFPDLTRVLHAGEDVMSEARERPEIWDQALTDLLFESMDYVSSFCDSLEENNGEPVSDSKAATQLSKDLRAYLDGNNSEANAEATDSGAANEPQKAKKAATKTKKATAQKKSAGGSSKRRPPRAKGLPPEHSLLKVLPVDTLIEAWTASSPDEPIWLVKYSPLAECFFQGDDPLHTARSTPGVLWGKVENACATQDINDLDPYQCVSTFTLLSNASEDELHEHYRYVTEQTDIEELSSHHLLLLSGDDQNDALPEDTVDALCDAVEAIQFDTASDIATTALELLNKDLQAAAALRWVIAITSDTDAQENEAKEALIVVCQRLRHNQHLSGYRFSEPEPDEKIEERKEEHEPEESRLDTYTESTTDLSGADTEDLLDALVEDDREAFEHIVRTQGRILELDPTVDWAKGRLRATCNVLIKTTASLGLSSLIPALEEAVNAALSGNTEPLADWINEVIPGACSAVGAGSESNSAEDESRNPDNLDTQQGPEDTDMEATDISEESGEENPDESSDESTADEAAEGSSEDTESQDTETTEQPEIQAPAATAPVETPAEKQTADKASSFKPEPAVAPSKSVKVDQEKIDRLMNLIGEMTVAKNALPFLAKRAEEQHGLRDLAREIKEQFAVVNRIAEEMQDSIMQIRMMPFSFISMRFPRLVRDISRRLNKDVQLVIEGEDTEADKNIIESLAEPLIHIVRNSLDHGIEAPDVRKQKGKPATGSLTIRASQEADRVMIEIQDDGKGIDPEVIRNKAFEKGLIDEATRQRLTDKEAVNLVLMPGFSTADEVSDLSGRGVGMDAVRSAVDKVNGTMALESQVDKGTRIRISLPMSIAVTRVMIIESDNQLMGIPMDQVLETVRVPRSDIHTVKHVKTTVLRDRIVPLKSLNELLALPAEQIINEEEEHAVLVARVGNDVIGLVVDDFRGSVDIIQKPMTGVLSGMQAYSGAALIGDGSVLMVLNLKEVL</sequence>
<evidence type="ECO:0000256" key="1">
    <source>
        <dbReference type="ARBA" id="ARBA00000085"/>
    </source>
</evidence>
<feature type="region of interest" description="Disordered" evidence="10">
    <location>
        <begin position="132"/>
        <end position="184"/>
    </location>
</feature>
<dbReference type="SUPFAM" id="SSF47384">
    <property type="entry name" value="Homodimeric domain of signal transducing histidine kinase"/>
    <property type="match status" value="1"/>
</dbReference>
<dbReference type="SUPFAM" id="SSF50341">
    <property type="entry name" value="CheW-like"/>
    <property type="match status" value="1"/>
</dbReference>
<feature type="compositionally biased region" description="Acidic residues" evidence="10">
    <location>
        <begin position="542"/>
        <end position="589"/>
    </location>
</feature>
<dbReference type="GO" id="GO:0005524">
    <property type="term" value="F:ATP binding"/>
    <property type="evidence" value="ECO:0007669"/>
    <property type="project" value="UniProtKB-KW"/>
</dbReference>
<dbReference type="Proteomes" id="UP000185639">
    <property type="component" value="Unassembled WGS sequence"/>
</dbReference>
<evidence type="ECO:0000313" key="15">
    <source>
        <dbReference type="Proteomes" id="UP000185639"/>
    </source>
</evidence>
<gene>
    <name evidence="14" type="ORF">SAMN05421686_104291</name>
</gene>
<proteinExistence type="predicted"/>
<evidence type="ECO:0000313" key="14">
    <source>
        <dbReference type="EMBL" id="SIS78733.1"/>
    </source>
</evidence>
<dbReference type="GO" id="GO:0000155">
    <property type="term" value="F:phosphorelay sensor kinase activity"/>
    <property type="evidence" value="ECO:0007669"/>
    <property type="project" value="InterPro"/>
</dbReference>
<dbReference type="Pfam" id="PF02895">
    <property type="entry name" value="H-kinase_dim"/>
    <property type="match status" value="1"/>
</dbReference>
<dbReference type="InterPro" id="IPR051315">
    <property type="entry name" value="Bact_Chemotaxis_CheA"/>
</dbReference>
<feature type="compositionally biased region" description="Basic and acidic residues" evidence="10">
    <location>
        <begin position="395"/>
        <end position="411"/>
    </location>
</feature>
<dbReference type="SMART" id="SM00260">
    <property type="entry name" value="CheW"/>
    <property type="match status" value="1"/>
</dbReference>
<dbReference type="SMART" id="SM00387">
    <property type="entry name" value="HATPase_c"/>
    <property type="match status" value="1"/>
</dbReference>
<dbReference type="InterPro" id="IPR004105">
    <property type="entry name" value="CheA-like_dim"/>
</dbReference>
<dbReference type="InterPro" id="IPR004358">
    <property type="entry name" value="Sig_transdc_His_kin-like_C"/>
</dbReference>
<reference evidence="15" key="1">
    <citation type="submission" date="2017-01" db="EMBL/GenBank/DDBJ databases">
        <authorList>
            <person name="Varghese N."/>
            <person name="Submissions S."/>
        </authorList>
    </citation>
    <scope>NUCLEOTIDE SEQUENCE [LARGE SCALE GENOMIC DNA]</scope>
    <source>
        <strain evidence="15">DSM 24913</strain>
    </source>
</reference>
<dbReference type="Pfam" id="PF01584">
    <property type="entry name" value="CheW"/>
    <property type="match status" value="1"/>
</dbReference>
<feature type="compositionally biased region" description="Low complexity" evidence="10">
    <location>
        <begin position="595"/>
        <end position="604"/>
    </location>
</feature>
<dbReference type="Pfam" id="PF02518">
    <property type="entry name" value="HATPase_c"/>
    <property type="match status" value="1"/>
</dbReference>
<dbReference type="InterPro" id="IPR036061">
    <property type="entry name" value="CheW-like_dom_sf"/>
</dbReference>
<dbReference type="Gene3D" id="3.30.565.10">
    <property type="entry name" value="Histidine kinase-like ATPase, C-terminal domain"/>
    <property type="match status" value="1"/>
</dbReference>
<dbReference type="SMART" id="SM01231">
    <property type="entry name" value="H-kinase_dim"/>
    <property type="match status" value="1"/>
</dbReference>
<dbReference type="Gene3D" id="1.10.287.560">
    <property type="entry name" value="Histidine kinase CheA-like, homodimeric domain"/>
    <property type="match status" value="1"/>
</dbReference>
<dbReference type="GO" id="GO:0006935">
    <property type="term" value="P:chemotaxis"/>
    <property type="evidence" value="ECO:0007669"/>
    <property type="project" value="UniProtKB-KW"/>
</dbReference>
<comment type="function">
    <text evidence="8">Involved in the transmission of sensory signals from the chemoreceptors to the flagellar motors. CheA is autophosphorylated; it can transfer its phosphate group to either CheB or CheY.</text>
</comment>
<accession>A0A1N7LY23</accession>
<dbReference type="InterPro" id="IPR005467">
    <property type="entry name" value="His_kinase_dom"/>
</dbReference>
<dbReference type="OrthoDB" id="9803176at2"/>